<evidence type="ECO:0000259" key="4">
    <source>
        <dbReference type="PROSITE" id="PS00662"/>
    </source>
</evidence>
<keyword evidence="2" id="KW-0547">Nucleotide-binding</keyword>
<comment type="similarity">
    <text evidence="1">Belongs to the GSP E family.</text>
</comment>
<dbReference type="PANTHER" id="PTHR30258">
    <property type="entry name" value="TYPE II SECRETION SYSTEM PROTEIN GSPE-RELATED"/>
    <property type="match status" value="1"/>
</dbReference>
<keyword evidence="3" id="KW-0067">ATP-binding</keyword>
<evidence type="ECO:0000313" key="5">
    <source>
        <dbReference type="EMBL" id="MCK8482223.1"/>
    </source>
</evidence>
<dbReference type="CDD" id="cd01129">
    <property type="entry name" value="PulE-GspE-like"/>
    <property type="match status" value="1"/>
</dbReference>
<evidence type="ECO:0000313" key="6">
    <source>
        <dbReference type="Proteomes" id="UP001203687"/>
    </source>
</evidence>
<dbReference type="Pfam" id="PF00437">
    <property type="entry name" value="T2SSE"/>
    <property type="match status" value="1"/>
</dbReference>
<dbReference type="Gene3D" id="3.30.450.90">
    <property type="match status" value="1"/>
</dbReference>
<dbReference type="EMBL" id="JALPQF010000024">
    <property type="protein sequence ID" value="MCK8482223.1"/>
    <property type="molecule type" value="Genomic_DNA"/>
</dbReference>
<dbReference type="PANTHER" id="PTHR30258:SF1">
    <property type="entry name" value="PROTEIN TRANSPORT PROTEIN HOFB HOMOLOG"/>
    <property type="match status" value="1"/>
</dbReference>
<organism evidence="5 6">
    <name type="scientific">Psychroserpens algicola</name>
    <dbReference type="NCBI Taxonomy" id="1719034"/>
    <lineage>
        <taxon>Bacteria</taxon>
        <taxon>Pseudomonadati</taxon>
        <taxon>Bacteroidota</taxon>
        <taxon>Flavobacteriia</taxon>
        <taxon>Flavobacteriales</taxon>
        <taxon>Flavobacteriaceae</taxon>
        <taxon>Psychroserpens</taxon>
    </lineage>
</organism>
<feature type="domain" description="Bacterial type II secretion system protein E" evidence="4">
    <location>
        <begin position="291"/>
        <end position="305"/>
    </location>
</feature>
<dbReference type="SUPFAM" id="SSF52540">
    <property type="entry name" value="P-loop containing nucleoside triphosphate hydrolases"/>
    <property type="match status" value="1"/>
</dbReference>
<keyword evidence="6" id="KW-1185">Reference proteome</keyword>
<dbReference type="Proteomes" id="UP001203687">
    <property type="component" value="Unassembled WGS sequence"/>
</dbReference>
<evidence type="ECO:0000256" key="3">
    <source>
        <dbReference type="ARBA" id="ARBA00022840"/>
    </source>
</evidence>
<reference evidence="5" key="1">
    <citation type="submission" date="2022-04" db="EMBL/GenBank/DDBJ databases">
        <authorList>
            <person name="Ren T."/>
        </authorList>
    </citation>
    <scope>NUCLEOTIDE SEQUENCE</scope>
    <source>
        <strain evidence="5">F63249</strain>
    </source>
</reference>
<evidence type="ECO:0000256" key="2">
    <source>
        <dbReference type="ARBA" id="ARBA00022741"/>
    </source>
</evidence>
<dbReference type="RefSeq" id="WP_248413948.1">
    <property type="nucleotide sequence ID" value="NZ_JALPQF010000024.1"/>
</dbReference>
<name>A0ABT0HCY1_9FLAO</name>
<sequence length="466" mass="52738">MNALEHIELNIALQQTINSDMANHFSVVPKAINDAEAFFYFDQSRISELNSIKEELILILNKNITLEPIDSSVLKKALSTYYRTNTDGSKLVSYSNDFLEELIFEAKHINASDIHIEIYEDDARVRLRIDGQLIEKNHIKKDSYNELINQIKIKSNLDITEKRLPQDGRIEYEDFDIRVSILPTHHGEKVVMRILGRDASHLNINQLGLENDDLSRYLEAVRKSNGIVLISGPTGSGKTTTLYGTLKYLNNIDRNIVTVEDPIEYTLKGINQVQLKEDIGLTFTSALRSFLRQDPDIIMLGEIRDAQTAQMAIRASLTGHLVLSTIHTNSAVGTISRLIDMGVPSFLLAETMNISVAQRLLRTLCNDCKQEQEFDPNDLPKTFELNREIKTHYVAVGCHNCYHTGYKGRRAIYEILPMTLETTNAIKNGTLEQSDFMNGQKLSDKALDLFSNGLTSIDEIYSILIN</sequence>
<dbReference type="InterPro" id="IPR003593">
    <property type="entry name" value="AAA+_ATPase"/>
</dbReference>
<gene>
    <name evidence="5" type="ORF">MUY34_16450</name>
</gene>
<protein>
    <submittedName>
        <fullName evidence="5">GspE/PulE family protein</fullName>
    </submittedName>
</protein>
<dbReference type="SMART" id="SM00382">
    <property type="entry name" value="AAA"/>
    <property type="match status" value="1"/>
</dbReference>
<dbReference type="InterPro" id="IPR001482">
    <property type="entry name" value="T2SS/T4SS_dom"/>
</dbReference>
<dbReference type="Gene3D" id="3.40.50.300">
    <property type="entry name" value="P-loop containing nucleotide triphosphate hydrolases"/>
    <property type="match status" value="1"/>
</dbReference>
<evidence type="ECO:0000256" key="1">
    <source>
        <dbReference type="ARBA" id="ARBA00006611"/>
    </source>
</evidence>
<accession>A0ABT0HCY1</accession>
<comment type="caution">
    <text evidence="5">The sequence shown here is derived from an EMBL/GenBank/DDBJ whole genome shotgun (WGS) entry which is preliminary data.</text>
</comment>
<dbReference type="InterPro" id="IPR027417">
    <property type="entry name" value="P-loop_NTPase"/>
</dbReference>
<proteinExistence type="inferred from homology"/>
<dbReference type="PROSITE" id="PS00662">
    <property type="entry name" value="T2SP_E"/>
    <property type="match status" value="1"/>
</dbReference>